<organism evidence="1 2">
    <name type="scientific">Chitinophaga parva</name>
    <dbReference type="NCBI Taxonomy" id="2169414"/>
    <lineage>
        <taxon>Bacteria</taxon>
        <taxon>Pseudomonadati</taxon>
        <taxon>Bacteroidota</taxon>
        <taxon>Chitinophagia</taxon>
        <taxon>Chitinophagales</taxon>
        <taxon>Chitinophagaceae</taxon>
        <taxon>Chitinophaga</taxon>
    </lineage>
</organism>
<dbReference type="Proteomes" id="UP000244450">
    <property type="component" value="Unassembled WGS sequence"/>
</dbReference>
<name>A0A2T7BNX7_9BACT</name>
<dbReference type="InterPro" id="IPR018707">
    <property type="entry name" value="LpxR"/>
</dbReference>
<keyword evidence="2" id="KW-1185">Reference proteome</keyword>
<evidence type="ECO:0000313" key="2">
    <source>
        <dbReference type="Proteomes" id="UP000244450"/>
    </source>
</evidence>
<protein>
    <recommendedName>
        <fullName evidence="3">DUF2219 domain-containing protein</fullName>
    </recommendedName>
</protein>
<comment type="caution">
    <text evidence="1">The sequence shown here is derived from an EMBL/GenBank/DDBJ whole genome shotgun (WGS) entry which is preliminary data.</text>
</comment>
<dbReference type="EMBL" id="QCYK01000001">
    <property type="protein sequence ID" value="PUZ29383.1"/>
    <property type="molecule type" value="Genomic_DNA"/>
</dbReference>
<gene>
    <name evidence="1" type="ORF">DCC81_08000</name>
</gene>
<sequence>MFRGLMHRMANDSKRPDVKKKLFFLLLYFLAAVPRLQGQDLNKMLRLYDDNDGLNIRFLPTDQAYTNGFRLDLFYTKDHPDHFFLDRWAPKAGKESVQTYGWSATQLMFTPDSLTDYDYRPDDYAYSAALYATHSVYAFNPVKHYAIFSELILGVRGPAAGGEASQRFIHRLFRFERPHGWSHQLENKFLVNLNMRFEKQLAQWGPHVELSGGTQASAGTMFSGLSLYPLLRIGKMHNYYKGYIQQFSDVRPAKSRRPRVLQAYIVFRPEVQWVINNSLLDGQLKAQDPEDEYKTLTVNRPRAGIQKLVYGLNYGGVISLGAFGLSYMQNTSTALLKHGYSHEYGNISIYYSFR</sequence>
<dbReference type="InterPro" id="IPR037107">
    <property type="entry name" value="Put_OMP_sf"/>
</dbReference>
<reference evidence="1 2" key="1">
    <citation type="submission" date="2018-04" db="EMBL/GenBank/DDBJ databases">
        <title>Chitinophaga fuyangensis sp. nov., isolated from soil in a chemical factory.</title>
        <authorList>
            <person name="Chen K."/>
        </authorList>
    </citation>
    <scope>NUCLEOTIDE SEQUENCE [LARGE SCALE GENOMIC DNA]</scope>
    <source>
        <strain evidence="1 2">LY-1</strain>
    </source>
</reference>
<proteinExistence type="predicted"/>
<evidence type="ECO:0008006" key="3">
    <source>
        <dbReference type="Google" id="ProtNLM"/>
    </source>
</evidence>
<evidence type="ECO:0000313" key="1">
    <source>
        <dbReference type="EMBL" id="PUZ29383.1"/>
    </source>
</evidence>
<dbReference type="AlphaFoldDB" id="A0A2T7BNX7"/>
<accession>A0A2T7BNX7</accession>
<dbReference type="Gene3D" id="2.40.128.140">
    <property type="entry name" value="Outer membrane protein"/>
    <property type="match status" value="1"/>
</dbReference>
<dbReference type="Pfam" id="PF09982">
    <property type="entry name" value="LpxR"/>
    <property type="match status" value="1"/>
</dbReference>